<keyword evidence="3" id="KW-1185">Reference proteome</keyword>
<evidence type="ECO:0000313" key="2">
    <source>
        <dbReference type="EMBL" id="KAF3951817.1"/>
    </source>
</evidence>
<keyword evidence="1" id="KW-0812">Transmembrane</keyword>
<dbReference type="AlphaFoldDB" id="A0A8J4QHR7"/>
<dbReference type="EMBL" id="JRKL02004765">
    <property type="protein sequence ID" value="KAF3951817.1"/>
    <property type="molecule type" value="Genomic_DNA"/>
</dbReference>
<evidence type="ECO:0000313" key="3">
    <source>
        <dbReference type="Proteomes" id="UP000737018"/>
    </source>
</evidence>
<proteinExistence type="predicted"/>
<evidence type="ECO:0000256" key="1">
    <source>
        <dbReference type="SAM" id="Phobius"/>
    </source>
</evidence>
<reference evidence="2" key="1">
    <citation type="submission" date="2020-03" db="EMBL/GenBank/DDBJ databases">
        <title>Castanea mollissima Vanexum genome sequencing.</title>
        <authorList>
            <person name="Staton M."/>
        </authorList>
    </citation>
    <scope>NUCLEOTIDE SEQUENCE</scope>
    <source>
        <tissue evidence="2">Leaf</tissue>
    </source>
</reference>
<keyword evidence="1" id="KW-1133">Transmembrane helix</keyword>
<name>A0A8J4QHR7_9ROSI</name>
<comment type="caution">
    <text evidence="2">The sequence shown here is derived from an EMBL/GenBank/DDBJ whole genome shotgun (WGS) entry which is preliminary data.</text>
</comment>
<feature type="transmembrane region" description="Helical" evidence="1">
    <location>
        <begin position="47"/>
        <end position="69"/>
    </location>
</feature>
<sequence length="202" mass="22280">MEQIVNLVNCTSRSGVGPGLMGGTTKHENQWVDLRLEKKLVNGQPQIFIRGIVLILLLVVALPGCIGTLDGVFDSTGTDRVRASCSLPLVNYDSIYLKLLGFLDDCKDCGTLSKGEVASMDSLQQVRPVSITNTDHFVNIARRRALEANEAASKHREADQMNGNLVEQTIDYTTGEEKQSLALPHNCKVRFFADHFENLSNF</sequence>
<organism evidence="2 3">
    <name type="scientific">Castanea mollissima</name>
    <name type="common">Chinese chestnut</name>
    <dbReference type="NCBI Taxonomy" id="60419"/>
    <lineage>
        <taxon>Eukaryota</taxon>
        <taxon>Viridiplantae</taxon>
        <taxon>Streptophyta</taxon>
        <taxon>Embryophyta</taxon>
        <taxon>Tracheophyta</taxon>
        <taxon>Spermatophyta</taxon>
        <taxon>Magnoliopsida</taxon>
        <taxon>eudicotyledons</taxon>
        <taxon>Gunneridae</taxon>
        <taxon>Pentapetalae</taxon>
        <taxon>rosids</taxon>
        <taxon>fabids</taxon>
        <taxon>Fagales</taxon>
        <taxon>Fagaceae</taxon>
        <taxon>Castanea</taxon>
    </lineage>
</organism>
<dbReference type="OrthoDB" id="414463at2759"/>
<gene>
    <name evidence="2" type="ORF">CMV_022570</name>
</gene>
<dbReference type="Proteomes" id="UP000737018">
    <property type="component" value="Unassembled WGS sequence"/>
</dbReference>
<accession>A0A8J4QHR7</accession>
<protein>
    <submittedName>
        <fullName evidence="2">Uncharacterized protein</fullName>
    </submittedName>
</protein>
<keyword evidence="1" id="KW-0472">Membrane</keyword>